<reference evidence="3 4" key="1">
    <citation type="journal article" date="2018" name="IMA Fungus">
        <title>IMA Genome-F 10: Nine draft genome sequences of Claviceps purpurea s.lat., including C. arundinis, C. humidiphila, and C. cf. spartinae, pseudomolecules for the pitch canker pathogen Fusarium circinatum, draft genome of Davidsoniella eucalypti, Grosmannia galeiformis, Quambalaria eucalypti, and Teratosphaeria destructans.</title>
        <authorList>
            <person name="Wingfield B.D."/>
            <person name="Liu M."/>
            <person name="Nguyen H.D."/>
            <person name="Lane F.A."/>
            <person name="Morgan S.W."/>
            <person name="De Vos L."/>
            <person name="Wilken P.M."/>
            <person name="Duong T.A."/>
            <person name="Aylward J."/>
            <person name="Coetzee M.P."/>
            <person name="Dadej K."/>
            <person name="De Beer Z.W."/>
            <person name="Findlay W."/>
            <person name="Havenga M."/>
            <person name="Kolarik M."/>
            <person name="Menzies J.G."/>
            <person name="Naidoo K."/>
            <person name="Pochopski O."/>
            <person name="Shoukouhi P."/>
            <person name="Santana Q.C."/>
            <person name="Seifert K.A."/>
            <person name="Soal N."/>
            <person name="Steenkamp E.T."/>
            <person name="Tatham C.T."/>
            <person name="van der Nest M.A."/>
            <person name="Wingfield M.J."/>
        </authorList>
    </citation>
    <scope>NUCLEOTIDE SEQUENCE [LARGE SCALE GENOMIC DNA]</scope>
    <source>
        <strain evidence="3">CMW44962</strain>
    </source>
</reference>
<evidence type="ECO:0000313" key="4">
    <source>
        <dbReference type="Proteomes" id="UP001138500"/>
    </source>
</evidence>
<organism evidence="3 4">
    <name type="scientific">Teratosphaeria destructans</name>
    <dbReference type="NCBI Taxonomy" id="418781"/>
    <lineage>
        <taxon>Eukaryota</taxon>
        <taxon>Fungi</taxon>
        <taxon>Dikarya</taxon>
        <taxon>Ascomycota</taxon>
        <taxon>Pezizomycotina</taxon>
        <taxon>Dothideomycetes</taxon>
        <taxon>Dothideomycetidae</taxon>
        <taxon>Mycosphaerellales</taxon>
        <taxon>Teratosphaeriaceae</taxon>
        <taxon>Teratosphaeria</taxon>
    </lineage>
</organism>
<dbReference type="Pfam" id="PF01693">
    <property type="entry name" value="Cauli_VI"/>
    <property type="match status" value="1"/>
</dbReference>
<proteinExistence type="predicted"/>
<feature type="compositionally biased region" description="Acidic residues" evidence="1">
    <location>
        <begin position="20"/>
        <end position="29"/>
    </location>
</feature>
<reference evidence="3 4" key="2">
    <citation type="journal article" date="2021" name="Curr. Genet.">
        <title>Genetic response to nitrogen starvation in the aggressive Eucalyptus foliar pathogen Teratosphaeria destructans.</title>
        <authorList>
            <person name="Havenga M."/>
            <person name="Wingfield B.D."/>
            <person name="Wingfield M.J."/>
            <person name="Dreyer L.L."/>
            <person name="Roets F."/>
            <person name="Aylward J."/>
        </authorList>
    </citation>
    <scope>NUCLEOTIDE SEQUENCE [LARGE SCALE GENOMIC DNA]</scope>
    <source>
        <strain evidence="3">CMW44962</strain>
    </source>
</reference>
<dbReference type="Proteomes" id="UP001138500">
    <property type="component" value="Unassembled WGS sequence"/>
</dbReference>
<dbReference type="InterPro" id="IPR037056">
    <property type="entry name" value="RNase_H1_N_sf"/>
</dbReference>
<comment type="caution">
    <text evidence="3">The sequence shown here is derived from an EMBL/GenBank/DDBJ whole genome shotgun (WGS) entry which is preliminary data.</text>
</comment>
<gene>
    <name evidence="3" type="ORF">Tdes44962_MAKER09992</name>
</gene>
<accession>A0A9W7W1D0</accession>
<dbReference type="AlphaFoldDB" id="A0A9W7W1D0"/>
<sequence length="332" mass="36058">MRPLVTASGSFAALQPHAEDDTDVDDDALLDSFDHGDDPFKTFDDVKPETTPAAESRHDRPSMEEQHPSPKASAMPKQVEMLKSAPQAHSQATQTSTSTFGVDSTLFWEDVIVDIESAEEKAKADPERATQAEVARADTVVPDPPQQISWSLSRAAIPEGAKKVYAVRRGHRPDFYFDWYGADGAEAQTLGVAGALHKGFKTSSPTCCEDAMFFMNHGPEECGRGGGRLGKCSPPCRPVEIEYRTLNGPATSSDQKADEPKKPLCRICQISPLHGGGLVCASCASAPRAEVTFRQAIQEFNLQPEQLRILQYASQGYNVFYTAPQAQASQPS</sequence>
<protein>
    <recommendedName>
        <fullName evidence="2">Ribonuclease H1 N-terminal domain-containing protein</fullName>
    </recommendedName>
</protein>
<feature type="domain" description="Ribonuclease H1 N-terminal" evidence="2">
    <location>
        <begin position="163"/>
        <end position="203"/>
    </location>
</feature>
<feature type="region of interest" description="Disordered" evidence="1">
    <location>
        <begin position="1"/>
        <end position="78"/>
    </location>
</feature>
<evidence type="ECO:0000313" key="3">
    <source>
        <dbReference type="EMBL" id="KAH9826718.1"/>
    </source>
</evidence>
<evidence type="ECO:0000256" key="1">
    <source>
        <dbReference type="SAM" id="MobiDB-lite"/>
    </source>
</evidence>
<dbReference type="InterPro" id="IPR011320">
    <property type="entry name" value="RNase_H1_N"/>
</dbReference>
<evidence type="ECO:0000259" key="2">
    <source>
        <dbReference type="Pfam" id="PF01693"/>
    </source>
</evidence>
<feature type="compositionally biased region" description="Basic and acidic residues" evidence="1">
    <location>
        <begin position="55"/>
        <end position="68"/>
    </location>
</feature>
<dbReference type="OrthoDB" id="251770at2759"/>
<feature type="compositionally biased region" description="Basic and acidic residues" evidence="1">
    <location>
        <begin position="32"/>
        <end position="48"/>
    </location>
</feature>
<keyword evidence="4" id="KW-1185">Reference proteome</keyword>
<dbReference type="Gene3D" id="3.40.970.10">
    <property type="entry name" value="Ribonuclease H1, N-terminal domain"/>
    <property type="match status" value="1"/>
</dbReference>
<dbReference type="EMBL" id="RIBY02001964">
    <property type="protein sequence ID" value="KAH9826718.1"/>
    <property type="molecule type" value="Genomic_DNA"/>
</dbReference>
<name>A0A9W7W1D0_9PEZI</name>